<keyword evidence="3" id="KW-1185">Reference proteome</keyword>
<protein>
    <submittedName>
        <fullName evidence="2">Uncharacterized protein</fullName>
    </submittedName>
</protein>
<sequence>MSAALDAHWTQVLGALWSWKSAVTQADGGMVGRGAGCTHVSLESFVMEGFDAEALHMRGFCWHRTVLLLVDSLPRCPRHLGPAVTTGVAACGSSADAAALFGLRSAVPCRHRVLEGRRDGLELLLPLGGGKEDRPVPCDSGRRQPPDERVPDVRTDLAPVVKGHQPLEYEVYMEKLIYLEKLQELATMSSRTTALLCATLSVPVEIAAGMGLSVPVVVNKISKGQGPAKPSIFHPSADFVRLKQHAPLVLKRSRRRVIGEPVTVAVKAVISAMAPPIQDARRELRALGALGGSFRTALVGADQPLCEAVGAKLRAAQALAALNDTWQPPPVKDSPEALMRRCRLLYPCQLGIIPDEGLDAEVFPGELVRPRRRRWRLERRRLLSGDSVAIRAPACYRGEGFP</sequence>
<feature type="region of interest" description="Disordered" evidence="1">
    <location>
        <begin position="132"/>
        <end position="151"/>
    </location>
</feature>
<evidence type="ECO:0000256" key="1">
    <source>
        <dbReference type="SAM" id="MobiDB-lite"/>
    </source>
</evidence>
<dbReference type="EMBL" id="CAXAMN010026139">
    <property type="protein sequence ID" value="CAK9100827.1"/>
    <property type="molecule type" value="Genomic_DNA"/>
</dbReference>
<evidence type="ECO:0000313" key="2">
    <source>
        <dbReference type="EMBL" id="CAK9100827.1"/>
    </source>
</evidence>
<evidence type="ECO:0000313" key="3">
    <source>
        <dbReference type="Proteomes" id="UP001642484"/>
    </source>
</evidence>
<name>A0ABP0RJP9_9DINO</name>
<organism evidence="2 3">
    <name type="scientific">Durusdinium trenchii</name>
    <dbReference type="NCBI Taxonomy" id="1381693"/>
    <lineage>
        <taxon>Eukaryota</taxon>
        <taxon>Sar</taxon>
        <taxon>Alveolata</taxon>
        <taxon>Dinophyceae</taxon>
        <taxon>Suessiales</taxon>
        <taxon>Symbiodiniaceae</taxon>
        <taxon>Durusdinium</taxon>
    </lineage>
</organism>
<reference evidence="2 3" key="1">
    <citation type="submission" date="2024-02" db="EMBL/GenBank/DDBJ databases">
        <authorList>
            <person name="Chen Y."/>
            <person name="Shah S."/>
            <person name="Dougan E. K."/>
            <person name="Thang M."/>
            <person name="Chan C."/>
        </authorList>
    </citation>
    <scope>NUCLEOTIDE SEQUENCE [LARGE SCALE GENOMIC DNA]</scope>
</reference>
<comment type="caution">
    <text evidence="2">The sequence shown here is derived from an EMBL/GenBank/DDBJ whole genome shotgun (WGS) entry which is preliminary data.</text>
</comment>
<accession>A0ABP0RJP9</accession>
<proteinExistence type="predicted"/>
<gene>
    <name evidence="2" type="ORF">CCMP2556_LOCUS47582</name>
</gene>
<dbReference type="Proteomes" id="UP001642484">
    <property type="component" value="Unassembled WGS sequence"/>
</dbReference>